<keyword evidence="11" id="KW-1185">Reference proteome</keyword>
<dbReference type="InterPro" id="IPR004840">
    <property type="entry name" value="Amino_acid_permease_CS"/>
</dbReference>
<evidence type="ECO:0000256" key="8">
    <source>
        <dbReference type="SAM" id="Phobius"/>
    </source>
</evidence>
<sequence length="542" mass="58863">MSYLNEKRGPEDPAGSKMPPRNSPHDSMDKEKVPAGPFQVAPGVDIEVASQRDLKRDLSSRHLQFLAIGGTIGTGLFIGTGSALASSGPLSCLIAFAFMGTIVYTVMISLGEMATFVPVTGSFTVYASRFVDPSLGFAMGWLYWFSWAITFAFELTVAGQIIQYWNDSLNIGIWIGVFWVIFTCLNFLPVKFFGESEMYFASIKVVTIVGWLIFGICMNAGVGDEGYIGFKYWKDPGVFAADIYDGPLGKFVGFWGVLITAAFSYQGTELVGVGAGETSNPRKNVPHAIKWTFWGILSMFMATVFFIGILVPYDDPRLGSGSEDASASPLVIAALRAGVSILPDILNAVLLTAVLSAANSNVYSASRIMVALADEGSAPKCVTKTNRWGTPYVAVSIASAVGLLGFINMAAAGAEVFNWFLAIIGVAGLICWGCINLCHMRFMSALKAQGMDRKVEMPYLAPFQPYMAWYGLFFIALVTLTQGFTAFTPEWDVVGFFSSYVSLILFVVLYGVHKAVCLWWMPQHTGVVALNAMDLQTGRLED</sequence>
<dbReference type="InterPro" id="IPR050524">
    <property type="entry name" value="APC_YAT"/>
</dbReference>
<organism evidence="10 11">
    <name type="scientific">Zalerion maritima</name>
    <dbReference type="NCBI Taxonomy" id="339359"/>
    <lineage>
        <taxon>Eukaryota</taxon>
        <taxon>Fungi</taxon>
        <taxon>Dikarya</taxon>
        <taxon>Ascomycota</taxon>
        <taxon>Pezizomycotina</taxon>
        <taxon>Sordariomycetes</taxon>
        <taxon>Lulworthiomycetidae</taxon>
        <taxon>Lulworthiales</taxon>
        <taxon>Lulworthiaceae</taxon>
        <taxon>Zalerion</taxon>
    </lineage>
</organism>
<feature type="transmembrane region" description="Helical" evidence="8">
    <location>
        <begin position="333"/>
        <end position="358"/>
    </location>
</feature>
<evidence type="ECO:0000256" key="7">
    <source>
        <dbReference type="SAM" id="MobiDB-lite"/>
    </source>
</evidence>
<feature type="compositionally biased region" description="Basic and acidic residues" evidence="7">
    <location>
        <begin position="23"/>
        <end position="33"/>
    </location>
</feature>
<dbReference type="FunFam" id="1.20.1740.10:FF:000006">
    <property type="entry name" value="General amino acid permease"/>
    <property type="match status" value="1"/>
</dbReference>
<keyword evidence="2" id="KW-0813">Transport</keyword>
<dbReference type="EMBL" id="JAKWBI020000424">
    <property type="protein sequence ID" value="KAJ2895145.1"/>
    <property type="molecule type" value="Genomic_DNA"/>
</dbReference>
<feature type="transmembrane region" description="Helical" evidence="8">
    <location>
        <begin position="169"/>
        <end position="188"/>
    </location>
</feature>
<feature type="transmembrane region" description="Helical" evidence="8">
    <location>
        <begin position="392"/>
        <end position="411"/>
    </location>
</feature>
<evidence type="ECO:0000256" key="1">
    <source>
        <dbReference type="ARBA" id="ARBA00004141"/>
    </source>
</evidence>
<evidence type="ECO:0000256" key="3">
    <source>
        <dbReference type="ARBA" id="ARBA00022692"/>
    </source>
</evidence>
<dbReference type="GO" id="GO:0016020">
    <property type="term" value="C:membrane"/>
    <property type="evidence" value="ECO:0007669"/>
    <property type="project" value="UniProtKB-SubCell"/>
</dbReference>
<feature type="transmembrane region" description="Helical" evidence="8">
    <location>
        <begin position="291"/>
        <end position="313"/>
    </location>
</feature>
<keyword evidence="4" id="KW-0029">Amino-acid transport</keyword>
<keyword evidence="5 8" id="KW-1133">Transmembrane helix</keyword>
<feature type="transmembrane region" description="Helical" evidence="8">
    <location>
        <begin position="417"/>
        <end position="438"/>
    </location>
</feature>
<name>A0AAD5WQ43_9PEZI</name>
<feature type="transmembrane region" description="Helical" evidence="8">
    <location>
        <begin position="200"/>
        <end position="222"/>
    </location>
</feature>
<dbReference type="Pfam" id="PF00324">
    <property type="entry name" value="AA_permease"/>
    <property type="match status" value="1"/>
</dbReference>
<evidence type="ECO:0000256" key="5">
    <source>
        <dbReference type="ARBA" id="ARBA00022989"/>
    </source>
</evidence>
<protein>
    <recommendedName>
        <fullName evidence="9">Amino acid permease/ SLC12A domain-containing protein</fullName>
    </recommendedName>
</protein>
<feature type="transmembrane region" description="Helical" evidence="8">
    <location>
        <begin position="63"/>
        <end position="85"/>
    </location>
</feature>
<dbReference type="PANTHER" id="PTHR43341:SF4">
    <property type="entry name" value="ARGININE PERMEASE CAN1-RELATED"/>
    <property type="match status" value="1"/>
</dbReference>
<evidence type="ECO:0000259" key="9">
    <source>
        <dbReference type="Pfam" id="PF00324"/>
    </source>
</evidence>
<reference evidence="10" key="1">
    <citation type="submission" date="2022-07" db="EMBL/GenBank/DDBJ databases">
        <title>Draft genome sequence of Zalerion maritima ATCC 34329, a (micro)plastics degrading marine fungus.</title>
        <authorList>
            <person name="Paco A."/>
            <person name="Goncalves M.F.M."/>
            <person name="Rocha-Santos T.A.P."/>
            <person name="Alves A."/>
        </authorList>
    </citation>
    <scope>NUCLEOTIDE SEQUENCE</scope>
    <source>
        <strain evidence="10">ATCC 34329</strain>
    </source>
</reference>
<keyword evidence="6 8" id="KW-0472">Membrane</keyword>
<dbReference type="PROSITE" id="PS00218">
    <property type="entry name" value="AMINO_ACID_PERMEASE_1"/>
    <property type="match status" value="1"/>
</dbReference>
<evidence type="ECO:0000313" key="10">
    <source>
        <dbReference type="EMBL" id="KAJ2895145.1"/>
    </source>
</evidence>
<feature type="transmembrane region" description="Helical" evidence="8">
    <location>
        <begin position="92"/>
        <end position="117"/>
    </location>
</feature>
<evidence type="ECO:0000256" key="6">
    <source>
        <dbReference type="ARBA" id="ARBA00023136"/>
    </source>
</evidence>
<feature type="transmembrane region" description="Helical" evidence="8">
    <location>
        <begin position="493"/>
        <end position="512"/>
    </location>
</feature>
<feature type="transmembrane region" description="Helical" evidence="8">
    <location>
        <begin position="459"/>
        <end position="481"/>
    </location>
</feature>
<feature type="region of interest" description="Disordered" evidence="7">
    <location>
        <begin position="1"/>
        <end position="38"/>
    </location>
</feature>
<feature type="domain" description="Amino acid permease/ SLC12A" evidence="9">
    <location>
        <begin position="62"/>
        <end position="523"/>
    </location>
</feature>
<evidence type="ECO:0000256" key="2">
    <source>
        <dbReference type="ARBA" id="ARBA00022448"/>
    </source>
</evidence>
<comment type="subcellular location">
    <subcellularLocation>
        <location evidence="1">Membrane</location>
        <topology evidence="1">Multi-pass membrane protein</topology>
    </subcellularLocation>
</comment>
<dbReference type="InterPro" id="IPR004841">
    <property type="entry name" value="AA-permease/SLC12A_dom"/>
</dbReference>
<comment type="caution">
    <text evidence="10">The sequence shown here is derived from an EMBL/GenBank/DDBJ whole genome shotgun (WGS) entry which is preliminary data.</text>
</comment>
<dbReference type="PANTHER" id="PTHR43341">
    <property type="entry name" value="AMINO ACID PERMEASE"/>
    <property type="match status" value="1"/>
</dbReference>
<evidence type="ECO:0000256" key="4">
    <source>
        <dbReference type="ARBA" id="ARBA00022970"/>
    </source>
</evidence>
<dbReference type="Gene3D" id="1.20.1740.10">
    <property type="entry name" value="Amino acid/polyamine transporter I"/>
    <property type="match status" value="1"/>
</dbReference>
<feature type="transmembrane region" description="Helical" evidence="8">
    <location>
        <begin position="137"/>
        <end position="157"/>
    </location>
</feature>
<feature type="compositionally biased region" description="Basic and acidic residues" evidence="7">
    <location>
        <begin position="1"/>
        <end position="11"/>
    </location>
</feature>
<proteinExistence type="predicted"/>
<dbReference type="PIRSF" id="PIRSF006060">
    <property type="entry name" value="AA_transporter"/>
    <property type="match status" value="1"/>
</dbReference>
<dbReference type="AlphaFoldDB" id="A0AAD5WQ43"/>
<dbReference type="Proteomes" id="UP001201980">
    <property type="component" value="Unassembled WGS sequence"/>
</dbReference>
<gene>
    <name evidence="10" type="ORF">MKZ38_006862</name>
</gene>
<evidence type="ECO:0000313" key="11">
    <source>
        <dbReference type="Proteomes" id="UP001201980"/>
    </source>
</evidence>
<dbReference type="GO" id="GO:0015171">
    <property type="term" value="F:amino acid transmembrane transporter activity"/>
    <property type="evidence" value="ECO:0007669"/>
    <property type="project" value="TreeGrafter"/>
</dbReference>
<accession>A0AAD5WQ43</accession>
<keyword evidence="3 8" id="KW-0812">Transmembrane</keyword>